<protein>
    <recommendedName>
        <fullName evidence="3">beta-galactosidase</fullName>
        <ecNumber evidence="3">3.2.1.23</ecNumber>
    </recommendedName>
</protein>
<gene>
    <name evidence="9" type="ORF">MUN53_08500</name>
</gene>
<keyword evidence="10" id="KW-1185">Reference proteome</keyword>
<dbReference type="InterPro" id="IPR013783">
    <property type="entry name" value="Ig-like_fold"/>
</dbReference>
<evidence type="ECO:0000256" key="4">
    <source>
        <dbReference type="ARBA" id="ARBA00022801"/>
    </source>
</evidence>
<proteinExistence type="inferred from homology"/>
<evidence type="ECO:0000313" key="9">
    <source>
        <dbReference type="EMBL" id="MCJ2380646.1"/>
    </source>
</evidence>
<dbReference type="Proteomes" id="UP001165444">
    <property type="component" value="Unassembled WGS sequence"/>
</dbReference>
<dbReference type="Gene3D" id="2.60.120.260">
    <property type="entry name" value="Galactose-binding domain-like"/>
    <property type="match status" value="1"/>
</dbReference>
<evidence type="ECO:0000259" key="8">
    <source>
        <dbReference type="Pfam" id="PF02837"/>
    </source>
</evidence>
<dbReference type="InterPro" id="IPR050347">
    <property type="entry name" value="Bact_Beta-galactosidase"/>
</dbReference>
<evidence type="ECO:0000256" key="5">
    <source>
        <dbReference type="ARBA" id="ARBA00023295"/>
    </source>
</evidence>
<dbReference type="Gene3D" id="3.20.20.80">
    <property type="entry name" value="Glycosidases"/>
    <property type="match status" value="1"/>
</dbReference>
<feature type="chain" id="PRO_5045091120" description="beta-galactosidase" evidence="6">
    <location>
        <begin position="22"/>
        <end position="1050"/>
    </location>
</feature>
<comment type="caution">
    <text evidence="9">The sequence shown here is derived from an EMBL/GenBank/DDBJ whole genome shotgun (WGS) entry which is preliminary data.</text>
</comment>
<keyword evidence="5" id="KW-0326">Glycosidase</keyword>
<keyword evidence="6" id="KW-0732">Signal</keyword>
<dbReference type="SUPFAM" id="SSF51445">
    <property type="entry name" value="(Trans)glycosidases"/>
    <property type="match status" value="1"/>
</dbReference>
<dbReference type="InterPro" id="IPR008979">
    <property type="entry name" value="Galactose-bd-like_sf"/>
</dbReference>
<dbReference type="Pfam" id="PF00703">
    <property type="entry name" value="Glyco_hydro_2"/>
    <property type="match status" value="1"/>
</dbReference>
<feature type="domain" description="Glycosyl hydrolases family 2 sugar binding" evidence="8">
    <location>
        <begin position="82"/>
        <end position="152"/>
    </location>
</feature>
<dbReference type="RefSeq" id="WP_243324748.1">
    <property type="nucleotide sequence ID" value="NZ_JAKZMM010000018.1"/>
</dbReference>
<feature type="domain" description="Glycoside hydrolase family 2 immunoglobulin-like beta-sandwich" evidence="7">
    <location>
        <begin position="192"/>
        <end position="295"/>
    </location>
</feature>
<dbReference type="InterPro" id="IPR006102">
    <property type="entry name" value="Ig-like_GH2"/>
</dbReference>
<dbReference type="InterPro" id="IPR036156">
    <property type="entry name" value="Beta-gal/glucu_dom_sf"/>
</dbReference>
<dbReference type="PANTHER" id="PTHR46323">
    <property type="entry name" value="BETA-GALACTOSIDASE"/>
    <property type="match status" value="1"/>
</dbReference>
<evidence type="ECO:0000256" key="6">
    <source>
        <dbReference type="SAM" id="SignalP"/>
    </source>
</evidence>
<feature type="signal peptide" evidence="6">
    <location>
        <begin position="1"/>
        <end position="21"/>
    </location>
</feature>
<evidence type="ECO:0000259" key="7">
    <source>
        <dbReference type="Pfam" id="PF00703"/>
    </source>
</evidence>
<comment type="similarity">
    <text evidence="2">Belongs to the glycosyl hydrolase 2 family.</text>
</comment>
<dbReference type="Gene3D" id="2.60.40.10">
    <property type="entry name" value="Immunoglobulins"/>
    <property type="match status" value="1"/>
</dbReference>
<sequence>MNRIISSLFLLCLIFRLPCNAQQERINLAGSWKFSLDSTKFDSEINLPGSTDEAGIGEKHISGTKLYTGNSEIWQLARKNVFIGIAWYQKKVEIPKEWKDKRVILSLERCMWQTRLWINGHYVDEEHSLCTPHQYDISDYLKVGSNEIRLCIDNSPYVHLGSWSHGYAPGIQTVWNGAIGDLFLEAKDKISVEGIQCYPSLKERSLHVKGELVNYAKKAKKGTFDFTVLDPNGQVILNKKEWIVSQKGVIDFSVLLQSEHPLLAWDEYTPYLYTLEVEYKFGSYKGKEQVKFGFRDVSVEDGKLQINGYTLFLRGEHDAGSFPLTGYPSMNKEDWIKIFRTGKDYGMNHWRFHSWCPPEAAFEAADEVGIYLQPELTLFSQDWEHTLVGQDASRDEFLFSELQRLLDTYGNHPSFLLMCMGNELRGDASVLEKWVDYGKKHDNRHLYAGSANLEAMGRYLPLQGDQFQVAHAVKVDGKRFERRMGSYFNTECPNTAKDYSYTLVTPYNQCPIITHELGQWEVYPDFSEIERYTGVLSPRNLEVFKSLLEQKGMGNMASDFLMASGKLAALLYKEDIERVLRTPGMDGFQLLDLRDYQAQGSALIGLLNAFWDSKGLITPEKFRQSCNDVTLLLKMPKRTWKNQETFIGEVVIPNYSKHDLDDIHIYWDVLCDDHVVYADSLELNRIPQGQVFSCGHINFPLNKFVKASKLDVRLEIPSLGITNEYDVWTYPEQVDDEQDKVIIAKSATPELLKEIENGSIVLLVPDNTPDVERMTFSNPFWSTILFDYQPKTMGLLCDPTHPIFKEFPTDGYTNWQWWELVSSASVARINKTPSSYRPILQVIDHPVRNDKLGAIMETRIGKGKLLICMLDILSAPEKRIVARQLKYSILHYMNSSDFHPEEVPGLKELFFTDSMEGGVYQSIHSSDENVEYPISNMFDGSTKTYCILPAGADTVLIEMELKSERYITGMKLPVKAEGIKSFNLYVTNCKDKKGEPIIQEKGDKLEYQAQTWDNGFTIQKGKKGKYVYIIIDKSSTIDSRLYELNLLFGD</sequence>
<reference evidence="9 10" key="1">
    <citation type="submission" date="2022-03" db="EMBL/GenBank/DDBJ databases">
        <title>Parabacteroides sp. nov. isolated from swine feces.</title>
        <authorList>
            <person name="Bak J.E."/>
        </authorList>
    </citation>
    <scope>NUCLEOTIDE SEQUENCE [LARGE SCALE GENOMIC DNA]</scope>
    <source>
        <strain evidence="9 10">AGMB00274</strain>
    </source>
</reference>
<dbReference type="EMBL" id="JAKZMM010000018">
    <property type="protein sequence ID" value="MCJ2380646.1"/>
    <property type="molecule type" value="Genomic_DNA"/>
</dbReference>
<dbReference type="EC" id="3.2.1.23" evidence="3"/>
<evidence type="ECO:0000256" key="1">
    <source>
        <dbReference type="ARBA" id="ARBA00001412"/>
    </source>
</evidence>
<evidence type="ECO:0000256" key="2">
    <source>
        <dbReference type="ARBA" id="ARBA00007401"/>
    </source>
</evidence>
<dbReference type="InterPro" id="IPR017853">
    <property type="entry name" value="GH"/>
</dbReference>
<dbReference type="SUPFAM" id="SSF49785">
    <property type="entry name" value="Galactose-binding domain-like"/>
    <property type="match status" value="2"/>
</dbReference>
<dbReference type="InterPro" id="IPR006104">
    <property type="entry name" value="Glyco_hydro_2_N"/>
</dbReference>
<dbReference type="SUPFAM" id="SSF49303">
    <property type="entry name" value="beta-Galactosidase/glucuronidase domain"/>
    <property type="match status" value="1"/>
</dbReference>
<evidence type="ECO:0000313" key="10">
    <source>
        <dbReference type="Proteomes" id="UP001165444"/>
    </source>
</evidence>
<keyword evidence="4" id="KW-0378">Hydrolase</keyword>
<evidence type="ECO:0000256" key="3">
    <source>
        <dbReference type="ARBA" id="ARBA00012756"/>
    </source>
</evidence>
<organism evidence="9 10">
    <name type="scientific">Parabacteroides faecalis</name>
    <dbReference type="NCBI Taxonomy" id="2924040"/>
    <lineage>
        <taxon>Bacteria</taxon>
        <taxon>Pseudomonadati</taxon>
        <taxon>Bacteroidota</taxon>
        <taxon>Bacteroidia</taxon>
        <taxon>Bacteroidales</taxon>
        <taxon>Tannerellaceae</taxon>
        <taxon>Parabacteroides</taxon>
    </lineage>
</organism>
<comment type="catalytic activity">
    <reaction evidence="1">
        <text>Hydrolysis of terminal non-reducing beta-D-galactose residues in beta-D-galactosides.</text>
        <dbReference type="EC" id="3.2.1.23"/>
    </reaction>
</comment>
<accession>A0ABT0C0W7</accession>
<dbReference type="PANTHER" id="PTHR46323:SF2">
    <property type="entry name" value="BETA-GALACTOSIDASE"/>
    <property type="match status" value="1"/>
</dbReference>
<name>A0ABT0C0W7_9BACT</name>
<dbReference type="Pfam" id="PF02837">
    <property type="entry name" value="Glyco_hydro_2_N"/>
    <property type="match status" value="1"/>
</dbReference>